<evidence type="ECO:0000259" key="4">
    <source>
        <dbReference type="PROSITE" id="PS00036"/>
    </source>
</evidence>
<dbReference type="CDD" id="cd14688">
    <property type="entry name" value="bZIP_YAP"/>
    <property type="match status" value="1"/>
</dbReference>
<feature type="region of interest" description="Disordered" evidence="3">
    <location>
        <begin position="531"/>
        <end position="550"/>
    </location>
</feature>
<gene>
    <name evidence="5" type="ORF">ONZ51_g7186</name>
</gene>
<evidence type="ECO:0000313" key="6">
    <source>
        <dbReference type="Proteomes" id="UP001215151"/>
    </source>
</evidence>
<evidence type="ECO:0000313" key="5">
    <source>
        <dbReference type="EMBL" id="KAJ8474475.1"/>
    </source>
</evidence>
<dbReference type="EMBL" id="JAPEVG010000187">
    <property type="protein sequence ID" value="KAJ8474475.1"/>
    <property type="molecule type" value="Genomic_DNA"/>
</dbReference>
<reference evidence="5" key="1">
    <citation type="submission" date="2022-11" db="EMBL/GenBank/DDBJ databases">
        <title>Genome Sequence of Cubamyces cubensis.</title>
        <authorList>
            <person name="Buettner E."/>
        </authorList>
    </citation>
    <scope>NUCLEOTIDE SEQUENCE</scope>
    <source>
        <strain evidence="5">MPL-01</strain>
    </source>
</reference>
<accession>A0AAD7TT72</accession>
<feature type="region of interest" description="Disordered" evidence="3">
    <location>
        <begin position="21"/>
        <end position="73"/>
    </location>
</feature>
<comment type="subcellular location">
    <subcellularLocation>
        <location evidence="1">Nucleus</location>
    </subcellularLocation>
</comment>
<dbReference type="AlphaFoldDB" id="A0AAD7TT72"/>
<keyword evidence="6" id="KW-1185">Reference proteome</keyword>
<organism evidence="5 6">
    <name type="scientific">Trametes cubensis</name>
    <dbReference type="NCBI Taxonomy" id="1111947"/>
    <lineage>
        <taxon>Eukaryota</taxon>
        <taxon>Fungi</taxon>
        <taxon>Dikarya</taxon>
        <taxon>Basidiomycota</taxon>
        <taxon>Agaricomycotina</taxon>
        <taxon>Agaricomycetes</taxon>
        <taxon>Polyporales</taxon>
        <taxon>Polyporaceae</taxon>
        <taxon>Trametes</taxon>
    </lineage>
</organism>
<dbReference type="InterPro" id="IPR046347">
    <property type="entry name" value="bZIP_sf"/>
</dbReference>
<dbReference type="Pfam" id="PF10297">
    <property type="entry name" value="Hap4_Hap_bind"/>
    <property type="match status" value="1"/>
</dbReference>
<dbReference type="Proteomes" id="UP001215151">
    <property type="component" value="Unassembled WGS sequence"/>
</dbReference>
<sequence>MSAAAASPAAVSSSSTLWATASKEWVIPAKPKPGRKPKKDVAPPPEDTPEADAKGRRVQNRAAQRAFRERKQSQLAELQARLQQYEQGEIERNVALQNIAKRLKEENEKLRKENAALKERVAQFEERVAQKRPRDDVTPNSPYGDLSQSPSKKRTKVTVDALNAFNQTSFPPVSYASSPSAVSSADSSDAHSSFSPAPMSQSARDTPIFPQAFGLNSIFDMAASGKTSLFEPGGALDTFDCGLCNENTPCFCREMALQQVNERIAAVNAAVSSMKVETADQSAASTSSSSPAAPQASSSILDNLPAYQAPVPLRRRAPPNPALQPIFPITLPSSEPPKPEVPSCTGDPSNCPACADDAFGKAFCAAISKSVSCSTPCKDCPGPEGGCTNGASSTGTGCCGNPAACGRGGAGADSGGNGLAAGSNPGAASATTAAPLTSSLLMSEPLTTTETIPCDAAWRQIKSHPNAAFTDLSLLAEVVARRTKCTGPRVEISPAPGTITPERGLSPGVGLPSYTQPQESQPIILTDPHAQYHERQRSRANGTSSPPQLVPQEVLVKCGRQRVREVMADGVRDALRLLDARFAVP</sequence>
<dbReference type="Gene3D" id="1.20.5.170">
    <property type="match status" value="1"/>
</dbReference>
<protein>
    <recommendedName>
        <fullName evidence="4">BZIP domain-containing protein</fullName>
    </recommendedName>
</protein>
<name>A0AAD7TT72_9APHY</name>
<feature type="region of interest" description="Disordered" evidence="3">
    <location>
        <begin position="174"/>
        <end position="205"/>
    </location>
</feature>
<feature type="domain" description="BZIP" evidence="4">
    <location>
        <begin position="56"/>
        <end position="70"/>
    </location>
</feature>
<dbReference type="PANTHER" id="PTHR40621">
    <property type="entry name" value="TRANSCRIPTION FACTOR KAPC-RELATED"/>
    <property type="match status" value="1"/>
</dbReference>
<dbReference type="GO" id="GO:0001228">
    <property type="term" value="F:DNA-binding transcription activator activity, RNA polymerase II-specific"/>
    <property type="evidence" value="ECO:0007669"/>
    <property type="project" value="TreeGrafter"/>
</dbReference>
<feature type="compositionally biased region" description="Low complexity" evidence="3">
    <location>
        <begin position="174"/>
        <end position="198"/>
    </location>
</feature>
<dbReference type="GO" id="GO:0090575">
    <property type="term" value="C:RNA polymerase II transcription regulator complex"/>
    <property type="evidence" value="ECO:0007669"/>
    <property type="project" value="TreeGrafter"/>
</dbReference>
<keyword evidence="2" id="KW-0539">Nucleus</keyword>
<dbReference type="PROSITE" id="PS00036">
    <property type="entry name" value="BZIP_BASIC"/>
    <property type="match status" value="1"/>
</dbReference>
<comment type="caution">
    <text evidence="5">The sequence shown here is derived from an EMBL/GenBank/DDBJ whole genome shotgun (WGS) entry which is preliminary data.</text>
</comment>
<dbReference type="SUPFAM" id="SSF57959">
    <property type="entry name" value="Leucine zipper domain"/>
    <property type="match status" value="1"/>
</dbReference>
<dbReference type="InterPro" id="IPR004827">
    <property type="entry name" value="bZIP"/>
</dbReference>
<proteinExistence type="predicted"/>
<evidence type="ECO:0000256" key="2">
    <source>
        <dbReference type="ARBA" id="ARBA00023242"/>
    </source>
</evidence>
<dbReference type="GO" id="GO:0000976">
    <property type="term" value="F:transcription cis-regulatory region binding"/>
    <property type="evidence" value="ECO:0007669"/>
    <property type="project" value="InterPro"/>
</dbReference>
<evidence type="ECO:0000256" key="3">
    <source>
        <dbReference type="SAM" id="MobiDB-lite"/>
    </source>
</evidence>
<feature type="compositionally biased region" description="Basic and acidic residues" evidence="3">
    <location>
        <begin position="125"/>
        <end position="137"/>
    </location>
</feature>
<dbReference type="InterPro" id="IPR018287">
    <property type="entry name" value="Hap4_TF_heteromerisation"/>
</dbReference>
<dbReference type="PANTHER" id="PTHR40621:SF7">
    <property type="entry name" value="BZIP DOMAIN-CONTAINING PROTEIN"/>
    <property type="match status" value="1"/>
</dbReference>
<feature type="region of interest" description="Disordered" evidence="3">
    <location>
        <begin position="311"/>
        <end position="343"/>
    </location>
</feature>
<feature type="region of interest" description="Disordered" evidence="3">
    <location>
        <begin position="125"/>
        <end position="155"/>
    </location>
</feature>
<feature type="compositionally biased region" description="Polar residues" evidence="3">
    <location>
        <begin position="138"/>
        <end position="150"/>
    </location>
</feature>
<dbReference type="InterPro" id="IPR050936">
    <property type="entry name" value="AP-1-like"/>
</dbReference>
<dbReference type="SMART" id="SM00338">
    <property type="entry name" value="BRLZ"/>
    <property type="match status" value="1"/>
</dbReference>
<evidence type="ECO:0000256" key="1">
    <source>
        <dbReference type="ARBA" id="ARBA00004123"/>
    </source>
</evidence>